<reference evidence="1 2" key="1">
    <citation type="submission" date="2023-07" db="EMBL/GenBank/DDBJ databases">
        <title>Sequencing the genomes of 1000 actinobacteria strains.</title>
        <authorList>
            <person name="Klenk H.-P."/>
        </authorList>
    </citation>
    <scope>NUCLEOTIDE SEQUENCE [LARGE SCALE GENOMIC DNA]</scope>
    <source>
        <strain evidence="1 2">DSM 43749</strain>
    </source>
</reference>
<dbReference type="RefSeq" id="WP_310307412.1">
    <property type="nucleotide sequence ID" value="NZ_BAAAXB010000001.1"/>
</dbReference>
<dbReference type="EMBL" id="JAVDSG010000001">
    <property type="protein sequence ID" value="MDR6594408.1"/>
    <property type="molecule type" value="Genomic_DNA"/>
</dbReference>
<accession>A0ABU1PUT5</accession>
<gene>
    <name evidence="1" type="ORF">J2S66_002792</name>
</gene>
<proteinExistence type="predicted"/>
<keyword evidence="2" id="KW-1185">Reference proteome</keyword>
<protein>
    <submittedName>
        <fullName evidence="1">Uncharacterized protein</fullName>
    </submittedName>
</protein>
<organism evidence="1 2">
    <name type="scientific">Saccharothrix longispora</name>
    <dbReference type="NCBI Taxonomy" id="33920"/>
    <lineage>
        <taxon>Bacteria</taxon>
        <taxon>Bacillati</taxon>
        <taxon>Actinomycetota</taxon>
        <taxon>Actinomycetes</taxon>
        <taxon>Pseudonocardiales</taxon>
        <taxon>Pseudonocardiaceae</taxon>
        <taxon>Saccharothrix</taxon>
    </lineage>
</organism>
<comment type="caution">
    <text evidence="1">The sequence shown here is derived from an EMBL/GenBank/DDBJ whole genome shotgun (WGS) entry which is preliminary data.</text>
</comment>
<sequence length="51" mass="5238">MRGPAVVMAAVPVVTGLPGRPLWVASASMRVVCVSGVRLGGPARRAVVRQV</sequence>
<name>A0ABU1PUT5_9PSEU</name>
<evidence type="ECO:0000313" key="2">
    <source>
        <dbReference type="Proteomes" id="UP001268819"/>
    </source>
</evidence>
<evidence type="ECO:0000313" key="1">
    <source>
        <dbReference type="EMBL" id="MDR6594408.1"/>
    </source>
</evidence>
<dbReference type="Proteomes" id="UP001268819">
    <property type="component" value="Unassembled WGS sequence"/>
</dbReference>